<feature type="compositionally biased region" description="Polar residues" evidence="1">
    <location>
        <begin position="283"/>
        <end position="293"/>
    </location>
</feature>
<sequence length="368" mass="43242">MPQYPANTEWVILRSRRDWRHWYDCVKCVAARDWKYFSPENDHVPGPSLVAPERPVLEEYHQPFEYDEHMKEAELDEAVRQYQLENDTRYRNTRLRYQEYSYEYQDYRIFADADQRLSEHITATVSIHIRSKISAFGSAAERLAYLYKHYKEDRGEARRDATKNYEDIKQDFSLTESWILRWEETVDDCMRLGLIEIVEGCWLEDLGLLLSPLDRLVAFEAYHEFKKGGETHKPENVIKWANKLRRVEHRASQGVNNGIVQPYAPAPDDSDDVSQARRKRARSQTTTGEQQPSRRPHRARYGQEPLCKACNQAVHQIDRCWAVFPHKAPSTVSSSDLNTLKLRLEAAAAQDPVLRMEVNRARDREANR</sequence>
<accession>A0ABP0D4P1</accession>
<organism evidence="2 3">
    <name type="scientific">Sporothrix epigloea</name>
    <dbReference type="NCBI Taxonomy" id="1892477"/>
    <lineage>
        <taxon>Eukaryota</taxon>
        <taxon>Fungi</taxon>
        <taxon>Dikarya</taxon>
        <taxon>Ascomycota</taxon>
        <taxon>Pezizomycotina</taxon>
        <taxon>Sordariomycetes</taxon>
        <taxon>Sordariomycetidae</taxon>
        <taxon>Ophiostomatales</taxon>
        <taxon>Ophiostomataceae</taxon>
        <taxon>Sporothrix</taxon>
    </lineage>
</organism>
<name>A0ABP0D4P1_9PEZI</name>
<proteinExistence type="predicted"/>
<dbReference type="EMBL" id="CAWUON010000002">
    <property type="protein sequence ID" value="CAK7263193.1"/>
    <property type="molecule type" value="Genomic_DNA"/>
</dbReference>
<evidence type="ECO:0000313" key="3">
    <source>
        <dbReference type="Proteomes" id="UP001642502"/>
    </source>
</evidence>
<comment type="caution">
    <text evidence="2">The sequence shown here is derived from an EMBL/GenBank/DDBJ whole genome shotgun (WGS) entry which is preliminary data.</text>
</comment>
<protein>
    <submittedName>
        <fullName evidence="2">Uncharacterized protein</fullName>
    </submittedName>
</protein>
<evidence type="ECO:0000313" key="2">
    <source>
        <dbReference type="EMBL" id="CAK7263193.1"/>
    </source>
</evidence>
<evidence type="ECO:0000256" key="1">
    <source>
        <dbReference type="SAM" id="MobiDB-lite"/>
    </source>
</evidence>
<keyword evidence="3" id="KW-1185">Reference proteome</keyword>
<reference evidence="2 3" key="1">
    <citation type="submission" date="2024-01" db="EMBL/GenBank/DDBJ databases">
        <authorList>
            <person name="Allen C."/>
            <person name="Tagirdzhanova G."/>
        </authorList>
    </citation>
    <scope>NUCLEOTIDE SEQUENCE [LARGE SCALE GENOMIC DNA]</scope>
    <source>
        <strain evidence="2 3">CBS 119000</strain>
    </source>
</reference>
<dbReference type="Proteomes" id="UP001642502">
    <property type="component" value="Unassembled WGS sequence"/>
</dbReference>
<feature type="region of interest" description="Disordered" evidence="1">
    <location>
        <begin position="255"/>
        <end position="300"/>
    </location>
</feature>
<gene>
    <name evidence="2" type="ORF">SEPCBS119000_000361</name>
</gene>